<evidence type="ECO:0000313" key="1">
    <source>
        <dbReference type="EMBL" id="CAK6984976.1"/>
    </source>
</evidence>
<dbReference type="EMBL" id="CAWUFR010003002">
    <property type="protein sequence ID" value="CAK6984976.1"/>
    <property type="molecule type" value="Genomic_DNA"/>
</dbReference>
<sequence>MNAIGCCGLQLYNFGETVSLVFWTDTWKPESFYDKICKNRTAGMHTLCLLGETHTHTHTHT</sequence>
<reference evidence="1 2" key="1">
    <citation type="submission" date="2024-01" db="EMBL/GenBank/DDBJ databases">
        <authorList>
            <person name="Alioto T."/>
            <person name="Alioto T."/>
            <person name="Gomez Garrido J."/>
        </authorList>
    </citation>
    <scope>NUCLEOTIDE SEQUENCE [LARGE SCALE GENOMIC DNA]</scope>
</reference>
<dbReference type="Proteomes" id="UP001314229">
    <property type="component" value="Unassembled WGS sequence"/>
</dbReference>
<proteinExistence type="predicted"/>
<dbReference type="Gene3D" id="3.30.950.10">
    <property type="entry name" value="Methyltransferase, Cobalt-precorrin-4 Transmethylase, Domain 2"/>
    <property type="match status" value="1"/>
</dbReference>
<dbReference type="InterPro" id="IPR035996">
    <property type="entry name" value="4pyrrol_Methylase_sf"/>
</dbReference>
<evidence type="ECO:0000313" key="2">
    <source>
        <dbReference type="Proteomes" id="UP001314229"/>
    </source>
</evidence>
<dbReference type="PANTHER" id="PTHR10882:SF0">
    <property type="entry name" value="DIPHTHINE METHYL ESTER SYNTHASE"/>
    <property type="match status" value="1"/>
</dbReference>
<comment type="caution">
    <text evidence="1">The sequence shown here is derived from an EMBL/GenBank/DDBJ whole genome shotgun (WGS) entry which is preliminary data.</text>
</comment>
<dbReference type="GO" id="GO:0017183">
    <property type="term" value="P:protein histidyl modification to diphthamide"/>
    <property type="evidence" value="ECO:0007669"/>
    <property type="project" value="InterPro"/>
</dbReference>
<dbReference type="InterPro" id="IPR014776">
    <property type="entry name" value="4pyrrole_Mease_sub2"/>
</dbReference>
<name>A0AAV1QQQ7_SCOSC</name>
<accession>A0AAV1QQQ7</accession>
<keyword evidence="2" id="KW-1185">Reference proteome</keyword>
<dbReference type="PANTHER" id="PTHR10882">
    <property type="entry name" value="DIPHTHINE SYNTHASE"/>
    <property type="match status" value="1"/>
</dbReference>
<feature type="non-terminal residue" evidence="1">
    <location>
        <position position="61"/>
    </location>
</feature>
<dbReference type="GO" id="GO:0008168">
    <property type="term" value="F:methyltransferase activity"/>
    <property type="evidence" value="ECO:0007669"/>
    <property type="project" value="InterPro"/>
</dbReference>
<dbReference type="AlphaFoldDB" id="A0AAV1QQQ7"/>
<protein>
    <submittedName>
        <fullName evidence="1">Diphthine methyl ester synthase-like</fullName>
    </submittedName>
</protein>
<dbReference type="SUPFAM" id="SSF53790">
    <property type="entry name" value="Tetrapyrrole methylase"/>
    <property type="match status" value="1"/>
</dbReference>
<organism evidence="1 2">
    <name type="scientific">Scomber scombrus</name>
    <name type="common">Atlantic mackerel</name>
    <name type="synonym">Scomber vernalis</name>
    <dbReference type="NCBI Taxonomy" id="13677"/>
    <lineage>
        <taxon>Eukaryota</taxon>
        <taxon>Metazoa</taxon>
        <taxon>Chordata</taxon>
        <taxon>Craniata</taxon>
        <taxon>Vertebrata</taxon>
        <taxon>Euteleostomi</taxon>
        <taxon>Actinopterygii</taxon>
        <taxon>Neopterygii</taxon>
        <taxon>Teleostei</taxon>
        <taxon>Neoteleostei</taxon>
        <taxon>Acanthomorphata</taxon>
        <taxon>Pelagiaria</taxon>
        <taxon>Scombriformes</taxon>
        <taxon>Scombridae</taxon>
        <taxon>Scomber</taxon>
    </lineage>
</organism>
<dbReference type="InterPro" id="IPR004551">
    <property type="entry name" value="Dphthn_synthase"/>
</dbReference>
<gene>
    <name evidence="1" type="ORF">FSCOSCO3_A012573</name>
</gene>